<accession>A0A0A9E0F5</accession>
<sequence length="71" mass="8178">MLHVSENDDDLPQDLKFGTIQTRKKYSSSQQPSKSATNQWTKKDLDLRSGIQTTIRQQNQREKGKETSLGR</sequence>
<dbReference type="EMBL" id="GBRH01204384">
    <property type="protein sequence ID" value="JAD93511.1"/>
    <property type="molecule type" value="Transcribed_RNA"/>
</dbReference>
<proteinExistence type="predicted"/>
<evidence type="ECO:0000313" key="2">
    <source>
        <dbReference type="EMBL" id="JAD93511.1"/>
    </source>
</evidence>
<name>A0A0A9E0F5_ARUDO</name>
<dbReference type="AlphaFoldDB" id="A0A0A9E0F5"/>
<reference evidence="2" key="2">
    <citation type="journal article" date="2015" name="Data Brief">
        <title>Shoot transcriptome of the giant reed, Arundo donax.</title>
        <authorList>
            <person name="Barrero R.A."/>
            <person name="Guerrero F.D."/>
            <person name="Moolhuijzen P."/>
            <person name="Goolsby J.A."/>
            <person name="Tidwell J."/>
            <person name="Bellgard S.E."/>
            <person name="Bellgard M.I."/>
        </authorList>
    </citation>
    <scope>NUCLEOTIDE SEQUENCE</scope>
    <source>
        <tissue evidence="2">Shoot tissue taken approximately 20 cm above the soil surface</tissue>
    </source>
</reference>
<feature type="compositionally biased region" description="Basic and acidic residues" evidence="1">
    <location>
        <begin position="59"/>
        <end position="71"/>
    </location>
</feature>
<protein>
    <submittedName>
        <fullName evidence="2">Uncharacterized protein</fullName>
    </submittedName>
</protein>
<evidence type="ECO:0000256" key="1">
    <source>
        <dbReference type="SAM" id="MobiDB-lite"/>
    </source>
</evidence>
<feature type="region of interest" description="Disordered" evidence="1">
    <location>
        <begin position="1"/>
        <end position="71"/>
    </location>
</feature>
<reference evidence="2" key="1">
    <citation type="submission" date="2014-09" db="EMBL/GenBank/DDBJ databases">
        <authorList>
            <person name="Magalhaes I.L.F."/>
            <person name="Oliveira U."/>
            <person name="Santos F.R."/>
            <person name="Vidigal T.H.D.A."/>
            <person name="Brescovit A.D."/>
            <person name="Santos A.J."/>
        </authorList>
    </citation>
    <scope>NUCLEOTIDE SEQUENCE</scope>
    <source>
        <tissue evidence="2">Shoot tissue taken approximately 20 cm above the soil surface</tissue>
    </source>
</reference>
<organism evidence="2">
    <name type="scientific">Arundo donax</name>
    <name type="common">Giant reed</name>
    <name type="synonym">Donax arundinaceus</name>
    <dbReference type="NCBI Taxonomy" id="35708"/>
    <lineage>
        <taxon>Eukaryota</taxon>
        <taxon>Viridiplantae</taxon>
        <taxon>Streptophyta</taxon>
        <taxon>Embryophyta</taxon>
        <taxon>Tracheophyta</taxon>
        <taxon>Spermatophyta</taxon>
        <taxon>Magnoliopsida</taxon>
        <taxon>Liliopsida</taxon>
        <taxon>Poales</taxon>
        <taxon>Poaceae</taxon>
        <taxon>PACMAD clade</taxon>
        <taxon>Arundinoideae</taxon>
        <taxon>Arundineae</taxon>
        <taxon>Arundo</taxon>
    </lineage>
</organism>